<dbReference type="Pfam" id="PF26168">
    <property type="entry name" value="Glyco_transf_N"/>
    <property type="match status" value="1"/>
</dbReference>
<protein>
    <recommendedName>
        <fullName evidence="5">Glycosyltransferase</fullName>
        <ecNumber evidence="5">2.4.1.-</ecNumber>
    </recommendedName>
</protein>
<evidence type="ECO:0000313" key="10">
    <source>
        <dbReference type="Proteomes" id="UP001293593"/>
    </source>
</evidence>
<keyword evidence="6" id="KW-0175">Coiled coil</keyword>
<gene>
    <name evidence="9" type="ORF">QN277_020021</name>
</gene>
<sequence>MTQQKKLETHQLHFVLIPFMAPGHILPMVDIATLLARQNLKVTILTTPLNAVRIRATIKSEIRSGSTGLHLQLFKFPNAEAGLPDGCESFDALPSTDLRFNFMKALFMLQKPLEQIFEKLNPAPTCVIYDPYLPSAASVAKKFGVPGITFDGTNCFRMLCDHNLRSSKVHEEDVASDENSSEQIIIVPGLPHKVEFKRSHLHLFFNITTKLNVEYREKVWEAEEEAYGVIVNSFEELESEYLKEYKKVTGKKVYCVGPVSLSIKDNMDKSQRGNNIDSNEEQQHNEYLKWLDSWPERSVIYVCFGTLNCVPPEQLMELGLGLEATKRPFILVLRGGYKRDEMEKILKEDGLEERVKGRGLIIRGWVPQVLILSHAAIGAFLTHCGWNSTLEGISRGVPLVTFPMFSDQFYNEKVIVDVMKIGVRLGAESSMNYGEEDGYGVKVKREKLKEVIEKVMVEEEEESETIRERAKKLAEKANKAMEKGGSSRLNMSVLIEDIMMQKQQDIGLN</sequence>
<dbReference type="CDD" id="cd03784">
    <property type="entry name" value="GT1_Gtf-like"/>
    <property type="match status" value="1"/>
</dbReference>
<keyword evidence="2 4" id="KW-0328">Glycosyltransferase</keyword>
<dbReference type="AlphaFoldDB" id="A0AAE1KE99"/>
<dbReference type="GO" id="GO:0035251">
    <property type="term" value="F:UDP-glucosyltransferase activity"/>
    <property type="evidence" value="ECO:0007669"/>
    <property type="project" value="TreeGrafter"/>
</dbReference>
<keyword evidence="7" id="KW-1133">Transmembrane helix</keyword>
<dbReference type="InterPro" id="IPR035595">
    <property type="entry name" value="UDP_glycos_trans_CS"/>
</dbReference>
<evidence type="ECO:0000256" key="6">
    <source>
        <dbReference type="SAM" id="Coils"/>
    </source>
</evidence>
<organism evidence="9 10">
    <name type="scientific">Acacia crassicarpa</name>
    <name type="common">northern wattle</name>
    <dbReference type="NCBI Taxonomy" id="499986"/>
    <lineage>
        <taxon>Eukaryota</taxon>
        <taxon>Viridiplantae</taxon>
        <taxon>Streptophyta</taxon>
        <taxon>Embryophyta</taxon>
        <taxon>Tracheophyta</taxon>
        <taxon>Spermatophyta</taxon>
        <taxon>Magnoliopsida</taxon>
        <taxon>eudicotyledons</taxon>
        <taxon>Gunneridae</taxon>
        <taxon>Pentapetalae</taxon>
        <taxon>rosids</taxon>
        <taxon>fabids</taxon>
        <taxon>Fabales</taxon>
        <taxon>Fabaceae</taxon>
        <taxon>Caesalpinioideae</taxon>
        <taxon>mimosoid clade</taxon>
        <taxon>Acacieae</taxon>
        <taxon>Acacia</taxon>
    </lineage>
</organism>
<dbReference type="Gene3D" id="3.40.50.2000">
    <property type="entry name" value="Glycogen Phosphorylase B"/>
    <property type="match status" value="2"/>
</dbReference>
<dbReference type="PANTHER" id="PTHR48047">
    <property type="entry name" value="GLYCOSYLTRANSFERASE"/>
    <property type="match status" value="1"/>
</dbReference>
<feature type="domain" description="Glycosyltransferase N-terminal" evidence="8">
    <location>
        <begin position="13"/>
        <end position="259"/>
    </location>
</feature>
<evidence type="ECO:0000313" key="9">
    <source>
        <dbReference type="EMBL" id="KAK4271310.1"/>
    </source>
</evidence>
<dbReference type="InterPro" id="IPR002213">
    <property type="entry name" value="UDP_glucos_trans"/>
</dbReference>
<keyword evidence="7" id="KW-0812">Transmembrane</keyword>
<keyword evidence="3 4" id="KW-0808">Transferase</keyword>
<dbReference type="Pfam" id="PF00201">
    <property type="entry name" value="UDPGT"/>
    <property type="match status" value="1"/>
</dbReference>
<comment type="caution">
    <text evidence="9">The sequence shown here is derived from an EMBL/GenBank/DDBJ whole genome shotgun (WGS) entry which is preliminary data.</text>
</comment>
<feature type="coiled-coil region" evidence="6">
    <location>
        <begin position="441"/>
        <end position="483"/>
    </location>
</feature>
<dbReference type="EMBL" id="JAWXYG010000005">
    <property type="protein sequence ID" value="KAK4271310.1"/>
    <property type="molecule type" value="Genomic_DNA"/>
</dbReference>
<dbReference type="PROSITE" id="PS00375">
    <property type="entry name" value="UDPGT"/>
    <property type="match status" value="1"/>
</dbReference>
<evidence type="ECO:0000256" key="1">
    <source>
        <dbReference type="ARBA" id="ARBA00009995"/>
    </source>
</evidence>
<name>A0AAE1KE99_9FABA</name>
<evidence type="ECO:0000256" key="4">
    <source>
        <dbReference type="RuleBase" id="RU003718"/>
    </source>
</evidence>
<dbReference type="Proteomes" id="UP001293593">
    <property type="component" value="Unassembled WGS sequence"/>
</dbReference>
<dbReference type="FunFam" id="3.40.50.2000:FF:000047">
    <property type="entry name" value="Glycosyltransferase"/>
    <property type="match status" value="1"/>
</dbReference>
<reference evidence="9" key="1">
    <citation type="submission" date="2023-10" db="EMBL/GenBank/DDBJ databases">
        <title>Chromosome-level genome of the transformable northern wattle, Acacia crassicarpa.</title>
        <authorList>
            <person name="Massaro I."/>
            <person name="Sinha N.R."/>
            <person name="Poethig S."/>
            <person name="Leichty A.R."/>
        </authorList>
    </citation>
    <scope>NUCLEOTIDE SEQUENCE</scope>
    <source>
        <strain evidence="9">Acra3RX</strain>
        <tissue evidence="9">Leaf</tissue>
    </source>
</reference>
<dbReference type="PANTHER" id="PTHR48047:SF19">
    <property type="entry name" value="GLYCOSYLTRANSFERASE"/>
    <property type="match status" value="1"/>
</dbReference>
<keyword evidence="7" id="KW-0472">Membrane</keyword>
<accession>A0AAE1KE99</accession>
<evidence type="ECO:0000256" key="7">
    <source>
        <dbReference type="SAM" id="Phobius"/>
    </source>
</evidence>
<evidence type="ECO:0000256" key="2">
    <source>
        <dbReference type="ARBA" id="ARBA00022676"/>
    </source>
</evidence>
<comment type="similarity">
    <text evidence="1 4">Belongs to the UDP-glycosyltransferase family.</text>
</comment>
<dbReference type="InterPro" id="IPR058980">
    <property type="entry name" value="Glyco_transf_N"/>
</dbReference>
<evidence type="ECO:0000259" key="8">
    <source>
        <dbReference type="Pfam" id="PF26168"/>
    </source>
</evidence>
<feature type="transmembrane region" description="Helical" evidence="7">
    <location>
        <begin position="12"/>
        <end position="36"/>
    </location>
</feature>
<dbReference type="EC" id="2.4.1.-" evidence="5"/>
<evidence type="ECO:0000256" key="5">
    <source>
        <dbReference type="RuleBase" id="RU362057"/>
    </source>
</evidence>
<proteinExistence type="inferred from homology"/>
<dbReference type="SUPFAM" id="SSF53756">
    <property type="entry name" value="UDP-Glycosyltransferase/glycogen phosphorylase"/>
    <property type="match status" value="1"/>
</dbReference>
<evidence type="ECO:0000256" key="3">
    <source>
        <dbReference type="ARBA" id="ARBA00022679"/>
    </source>
</evidence>
<keyword evidence="10" id="KW-1185">Reference proteome</keyword>